<evidence type="ECO:0000313" key="3">
    <source>
        <dbReference type="Proteomes" id="UP000886842"/>
    </source>
</evidence>
<protein>
    <submittedName>
        <fullName evidence="2">Glycosyl transferase</fullName>
    </submittedName>
</protein>
<reference evidence="2" key="1">
    <citation type="submission" date="2020-10" db="EMBL/GenBank/DDBJ databases">
        <authorList>
            <person name="Gilroy R."/>
        </authorList>
    </citation>
    <scope>NUCLEOTIDE SEQUENCE</scope>
    <source>
        <strain evidence="2">ChiGjej1B1-24693</strain>
    </source>
</reference>
<name>A0A9D1GZN3_9ACTN</name>
<dbReference type="PANTHER" id="PTHR21015">
    <property type="entry name" value="UDP-N-ACETYLGLUCOSAMINE--N-ACETYLMURAMYL-(PENTAPEPTIDE) PYROPHOSPHORYL-UNDECAPRENOL N-ACETYLGLUCOSAMINE TRANSFERASE 1"/>
    <property type="match status" value="1"/>
</dbReference>
<gene>
    <name evidence="2" type="ORF">IAA98_12715</name>
</gene>
<sequence>MITIAMFSHDSVGLGHARRNRALAHALAAELPGLTGQPVRGVLIAGHPEVARDSLPSGWDWMVLPGVAPDHGGYVPRHLGGSLSELASLRAAVLDATLAELAPDLFVVDRHPYGIDGELRSVLSRIRRRGGRTVLGLREVLDDPAVTTAEWDRIGGAEQVAAAYDAVWVYGDPTIYDPRLSGEVPAALARRATATGYLSQGRPDPLDEFSHALDGTEPMPQVLTVLGGGSDGSALARIAAAAAPPPGHEHLVVTGPQMPPNAVAEVRAVAAPGVEVVQRVDDLPRRIASAAAVVSMGGYNTVTEVLATDTPALVVPRVERRDEQRRRAISLAAAGMVETMPLARLTTAAVEDFFARQVGHRILRAGIDLAGLSRVPQLAATLLDRPSTHIRLQQEEPHAV</sequence>
<dbReference type="Pfam" id="PF04101">
    <property type="entry name" value="Glyco_tran_28_C"/>
    <property type="match status" value="1"/>
</dbReference>
<dbReference type="PANTHER" id="PTHR21015:SF28">
    <property type="entry name" value="SLL1722 PROTEIN"/>
    <property type="match status" value="1"/>
</dbReference>
<organism evidence="2 3">
    <name type="scientific">Candidatus Avipropionibacterium avicola</name>
    <dbReference type="NCBI Taxonomy" id="2840701"/>
    <lineage>
        <taxon>Bacteria</taxon>
        <taxon>Bacillati</taxon>
        <taxon>Actinomycetota</taxon>
        <taxon>Actinomycetes</taxon>
        <taxon>Propionibacteriales</taxon>
        <taxon>Propionibacteriaceae</taxon>
        <taxon>Propionibacteriaceae incertae sedis</taxon>
        <taxon>Candidatus Avipropionibacterium</taxon>
    </lineage>
</organism>
<evidence type="ECO:0000313" key="2">
    <source>
        <dbReference type="EMBL" id="HIT76439.1"/>
    </source>
</evidence>
<keyword evidence="2" id="KW-0808">Transferase</keyword>
<dbReference type="GO" id="GO:0016758">
    <property type="term" value="F:hexosyltransferase activity"/>
    <property type="evidence" value="ECO:0007669"/>
    <property type="project" value="InterPro"/>
</dbReference>
<evidence type="ECO:0000259" key="1">
    <source>
        <dbReference type="Pfam" id="PF04101"/>
    </source>
</evidence>
<comment type="caution">
    <text evidence="2">The sequence shown here is derived from an EMBL/GenBank/DDBJ whole genome shotgun (WGS) entry which is preliminary data.</text>
</comment>
<dbReference type="Gene3D" id="3.40.50.2000">
    <property type="entry name" value="Glycogen Phosphorylase B"/>
    <property type="match status" value="1"/>
</dbReference>
<dbReference type="Proteomes" id="UP000886842">
    <property type="component" value="Unassembled WGS sequence"/>
</dbReference>
<dbReference type="EMBL" id="DVLP01000372">
    <property type="protein sequence ID" value="HIT76439.1"/>
    <property type="molecule type" value="Genomic_DNA"/>
</dbReference>
<dbReference type="InterPro" id="IPR007235">
    <property type="entry name" value="Glyco_trans_28_C"/>
</dbReference>
<feature type="domain" description="Glycosyl transferase family 28 C-terminal" evidence="1">
    <location>
        <begin position="223"/>
        <end position="349"/>
    </location>
</feature>
<accession>A0A9D1GZN3</accession>
<dbReference type="SUPFAM" id="SSF53756">
    <property type="entry name" value="UDP-Glycosyltransferase/glycogen phosphorylase"/>
    <property type="match status" value="1"/>
</dbReference>
<dbReference type="AlphaFoldDB" id="A0A9D1GZN3"/>
<reference evidence="2" key="2">
    <citation type="journal article" date="2021" name="PeerJ">
        <title>Extensive microbial diversity within the chicken gut microbiome revealed by metagenomics and culture.</title>
        <authorList>
            <person name="Gilroy R."/>
            <person name="Ravi A."/>
            <person name="Getino M."/>
            <person name="Pursley I."/>
            <person name="Horton D.L."/>
            <person name="Alikhan N.F."/>
            <person name="Baker D."/>
            <person name="Gharbi K."/>
            <person name="Hall N."/>
            <person name="Watson M."/>
            <person name="Adriaenssens E.M."/>
            <person name="Foster-Nyarko E."/>
            <person name="Jarju S."/>
            <person name="Secka A."/>
            <person name="Antonio M."/>
            <person name="Oren A."/>
            <person name="Chaudhuri R.R."/>
            <person name="La Ragione R."/>
            <person name="Hildebrand F."/>
            <person name="Pallen M.J."/>
        </authorList>
    </citation>
    <scope>NUCLEOTIDE SEQUENCE</scope>
    <source>
        <strain evidence="2">ChiGjej1B1-24693</strain>
    </source>
</reference>
<proteinExistence type="predicted"/>